<accession>A0AAW0XWY3</accession>
<organism evidence="5 6">
    <name type="scientific">Cherax quadricarinatus</name>
    <name type="common">Australian red claw crayfish</name>
    <dbReference type="NCBI Taxonomy" id="27406"/>
    <lineage>
        <taxon>Eukaryota</taxon>
        <taxon>Metazoa</taxon>
        <taxon>Ecdysozoa</taxon>
        <taxon>Arthropoda</taxon>
        <taxon>Crustacea</taxon>
        <taxon>Multicrustacea</taxon>
        <taxon>Malacostraca</taxon>
        <taxon>Eumalacostraca</taxon>
        <taxon>Eucarida</taxon>
        <taxon>Decapoda</taxon>
        <taxon>Pleocyemata</taxon>
        <taxon>Astacidea</taxon>
        <taxon>Parastacoidea</taxon>
        <taxon>Parastacidae</taxon>
        <taxon>Cherax</taxon>
    </lineage>
</organism>
<dbReference type="InterPro" id="IPR029058">
    <property type="entry name" value="AB_hydrolase_fold"/>
</dbReference>
<dbReference type="EMBL" id="JARKIK010000022">
    <property type="protein sequence ID" value="KAK8744453.1"/>
    <property type="molecule type" value="Genomic_DNA"/>
</dbReference>
<dbReference type="InterPro" id="IPR000073">
    <property type="entry name" value="AB_hydrolase_1"/>
</dbReference>
<dbReference type="InterPro" id="IPR000639">
    <property type="entry name" value="Epox_hydrolase-like"/>
</dbReference>
<dbReference type="Proteomes" id="UP001445076">
    <property type="component" value="Unassembled WGS sequence"/>
</dbReference>
<feature type="transmembrane region" description="Helical" evidence="3">
    <location>
        <begin position="6"/>
        <end position="29"/>
    </location>
</feature>
<evidence type="ECO:0000313" key="6">
    <source>
        <dbReference type="Proteomes" id="UP001445076"/>
    </source>
</evidence>
<keyword evidence="6" id="KW-1185">Reference proteome</keyword>
<proteinExistence type="inferred from homology"/>
<dbReference type="AlphaFoldDB" id="A0AAW0XWY3"/>
<comment type="similarity">
    <text evidence="2">Belongs to the AB hydrolase superfamily. Epoxide hydrolase family.</text>
</comment>
<comment type="caution">
    <text evidence="5">The sequence shown here is derived from an EMBL/GenBank/DDBJ whole genome shotgun (WGS) entry which is preliminary data.</text>
</comment>
<evidence type="ECO:0000256" key="3">
    <source>
        <dbReference type="SAM" id="Phobius"/>
    </source>
</evidence>
<evidence type="ECO:0000259" key="4">
    <source>
        <dbReference type="Pfam" id="PF00561"/>
    </source>
</evidence>
<dbReference type="PRINTS" id="PR00412">
    <property type="entry name" value="EPOXHYDRLASE"/>
</dbReference>
<evidence type="ECO:0000256" key="2">
    <source>
        <dbReference type="ARBA" id="ARBA00038334"/>
    </source>
</evidence>
<feature type="domain" description="AB hydrolase-1" evidence="4">
    <location>
        <begin position="83"/>
        <end position="326"/>
    </location>
</feature>
<dbReference type="GO" id="GO:0004301">
    <property type="term" value="F:epoxide hydrolase activity"/>
    <property type="evidence" value="ECO:0007669"/>
    <property type="project" value="UniProtKB-ARBA"/>
</dbReference>
<name>A0AAW0XWY3_CHEQU</name>
<evidence type="ECO:0000313" key="5">
    <source>
        <dbReference type="EMBL" id="KAK8744453.1"/>
    </source>
</evidence>
<dbReference type="Pfam" id="PF00561">
    <property type="entry name" value="Abhydrolase_1"/>
    <property type="match status" value="1"/>
</dbReference>
<keyword evidence="3" id="KW-0472">Membrane</keyword>
<reference evidence="5 6" key="1">
    <citation type="journal article" date="2024" name="BMC Genomics">
        <title>Genome assembly of redclaw crayfish (Cherax quadricarinatus) provides insights into its immune adaptation and hypoxia tolerance.</title>
        <authorList>
            <person name="Liu Z."/>
            <person name="Zheng J."/>
            <person name="Li H."/>
            <person name="Fang K."/>
            <person name="Wang S."/>
            <person name="He J."/>
            <person name="Zhou D."/>
            <person name="Weng S."/>
            <person name="Chi M."/>
            <person name="Gu Z."/>
            <person name="He J."/>
            <person name="Li F."/>
            <person name="Wang M."/>
        </authorList>
    </citation>
    <scope>NUCLEOTIDE SEQUENCE [LARGE SCALE GENOMIC DNA]</scope>
    <source>
        <strain evidence="5">ZL_2023a</strain>
    </source>
</reference>
<dbReference type="SUPFAM" id="SSF53474">
    <property type="entry name" value="alpha/beta-Hydrolases"/>
    <property type="match status" value="1"/>
</dbReference>
<keyword evidence="3" id="KW-1133">Transmembrane helix</keyword>
<keyword evidence="3" id="KW-0812">Transmembrane</keyword>
<dbReference type="PANTHER" id="PTHR43329">
    <property type="entry name" value="EPOXIDE HYDROLASE"/>
    <property type="match status" value="1"/>
</dbReference>
<sequence>MGTIGQFLISALIRLISLAISVVVLVGLLRRRWKVGKQFFYVKPRPTPPPILTDPQWGTHAYVDLKEQGIKLHYVEAGDRKNPLIVFVHGFPEFWFSWRHQLKHFSQKYWVVAVDMRGYGESDKPSSKSQYNTDLLIQDLRYFVLALGKKCTLVAHDWGAVLAWQLVTLHPELFTAHISLNGPHPGAYQKYIRKSFTQLRMSWYICFFQTPWIPELMLRSHDLKSLEKMFRGTKKNVLAFPDDVIEAFKYYYSQKGAFTPPINYYRNIVIGDSRKLPVSKIRVPTLVIWGTDDLALSKPLAKLSSQECESGELKFVEGASHWVQQDSPDIVNTLIQQYLDSNPSSKIE</sequence>
<protein>
    <recommendedName>
        <fullName evidence="4">AB hydrolase-1 domain-containing protein</fullName>
    </recommendedName>
</protein>
<dbReference type="Gene3D" id="3.40.50.1820">
    <property type="entry name" value="alpha/beta hydrolase"/>
    <property type="match status" value="1"/>
</dbReference>
<evidence type="ECO:0000256" key="1">
    <source>
        <dbReference type="ARBA" id="ARBA00022801"/>
    </source>
</evidence>
<keyword evidence="1" id="KW-0378">Hydrolase</keyword>
<gene>
    <name evidence="5" type="ORF">OTU49_000812</name>
</gene>